<feature type="chain" id="PRO_5012189958" evidence="2">
    <location>
        <begin position="25"/>
        <end position="152"/>
    </location>
</feature>
<dbReference type="InterPro" id="IPR035959">
    <property type="entry name" value="RutC-like_sf"/>
</dbReference>
<dbReference type="InterPro" id="IPR006175">
    <property type="entry name" value="YjgF/YER057c/UK114"/>
</dbReference>
<dbReference type="NCBIfam" id="TIGR00004">
    <property type="entry name" value="Rid family detoxifying hydrolase"/>
    <property type="match status" value="1"/>
</dbReference>
<comment type="similarity">
    <text evidence="1">Belongs to the RutC family.</text>
</comment>
<dbReference type="AlphaFoldDB" id="A0A1V6LPY8"/>
<dbReference type="GO" id="GO:0019239">
    <property type="term" value="F:deaminase activity"/>
    <property type="evidence" value="ECO:0007669"/>
    <property type="project" value="TreeGrafter"/>
</dbReference>
<feature type="signal peptide" evidence="2">
    <location>
        <begin position="1"/>
        <end position="24"/>
    </location>
</feature>
<evidence type="ECO:0000256" key="2">
    <source>
        <dbReference type="SAM" id="SignalP"/>
    </source>
</evidence>
<dbReference type="Proteomes" id="UP000191680">
    <property type="component" value="Unassembled WGS sequence"/>
</dbReference>
<protein>
    <submittedName>
        <fullName evidence="3">Reactive intermediate/imine deaminase</fullName>
    </submittedName>
</protein>
<name>A0A1V6LPY8_9FLAO</name>
<dbReference type="EMBL" id="MTBC01000008">
    <property type="protein sequence ID" value="OQD42251.1"/>
    <property type="molecule type" value="Genomic_DNA"/>
</dbReference>
<comment type="caution">
    <text evidence="3">The sequence shown here is derived from an EMBL/GenBank/DDBJ whole genome shotgun (WGS) entry which is preliminary data.</text>
</comment>
<dbReference type="Gene3D" id="3.30.1330.40">
    <property type="entry name" value="RutC-like"/>
    <property type="match status" value="1"/>
</dbReference>
<proteinExistence type="inferred from homology"/>
<dbReference type="PANTHER" id="PTHR11803">
    <property type="entry name" value="2-IMINOBUTANOATE/2-IMINOPROPANOATE DEAMINASE RIDA"/>
    <property type="match status" value="1"/>
</dbReference>
<evidence type="ECO:0000256" key="1">
    <source>
        <dbReference type="ARBA" id="ARBA00010552"/>
    </source>
</evidence>
<evidence type="ECO:0000313" key="3">
    <source>
        <dbReference type="EMBL" id="OQD42251.1"/>
    </source>
</evidence>
<dbReference type="PANTHER" id="PTHR11803:SF39">
    <property type="entry name" value="2-IMINOBUTANOATE_2-IMINOPROPANOATE DEAMINASE"/>
    <property type="match status" value="1"/>
</dbReference>
<dbReference type="SUPFAM" id="SSF55298">
    <property type="entry name" value="YjgF-like"/>
    <property type="match status" value="1"/>
</dbReference>
<organism evidence="3 4">
    <name type="scientific">Croceivirga radicis</name>
    <dbReference type="NCBI Taxonomy" id="1929488"/>
    <lineage>
        <taxon>Bacteria</taxon>
        <taxon>Pseudomonadati</taxon>
        <taxon>Bacteroidota</taxon>
        <taxon>Flavobacteriia</taxon>
        <taxon>Flavobacteriales</taxon>
        <taxon>Flavobacteriaceae</taxon>
        <taxon>Croceivirga</taxon>
    </lineage>
</organism>
<dbReference type="OrthoDB" id="9803101at2"/>
<dbReference type="CDD" id="cd00448">
    <property type="entry name" value="YjgF_YER057c_UK114_family"/>
    <property type="match status" value="1"/>
</dbReference>
<sequence>MQLNTKILVMVVLTVILFSFSARSQDKTPVTFHPSHEVKKQNAPFSDVVQVGNLYFLAGQIGMDHTTRTLVKGGIVAETHQAIANITSVLKQHDMDLDNVVKCTVILSSMEDFATFNKVYSTYFTKKPARTTFAAAGLARNAAIEIDVIAVK</sequence>
<dbReference type="RefSeq" id="WP_080319533.1">
    <property type="nucleotide sequence ID" value="NZ_MTBC01000008.1"/>
</dbReference>
<gene>
    <name evidence="3" type="ORF">BUL40_12205</name>
</gene>
<accession>A0A1V6LPY8</accession>
<dbReference type="FunFam" id="3.30.1330.40:FF:000001">
    <property type="entry name" value="L-PSP family endoribonuclease"/>
    <property type="match status" value="1"/>
</dbReference>
<evidence type="ECO:0000313" key="4">
    <source>
        <dbReference type="Proteomes" id="UP000191680"/>
    </source>
</evidence>
<keyword evidence="4" id="KW-1185">Reference proteome</keyword>
<reference evidence="3 4" key="1">
    <citation type="submission" date="2016-12" db="EMBL/GenBank/DDBJ databases">
        <authorList>
            <person name="Song W.-J."/>
            <person name="Kurnit D.M."/>
        </authorList>
    </citation>
    <scope>NUCLEOTIDE SEQUENCE [LARGE SCALE GENOMIC DNA]</scope>
    <source>
        <strain evidence="3 4">HSG9</strain>
    </source>
</reference>
<dbReference type="GO" id="GO:0005829">
    <property type="term" value="C:cytosol"/>
    <property type="evidence" value="ECO:0007669"/>
    <property type="project" value="TreeGrafter"/>
</dbReference>
<keyword evidence="2" id="KW-0732">Signal</keyword>
<dbReference type="Pfam" id="PF01042">
    <property type="entry name" value="Ribonuc_L-PSP"/>
    <property type="match status" value="1"/>
</dbReference>
<dbReference type="InterPro" id="IPR006056">
    <property type="entry name" value="RidA"/>
</dbReference>